<sequence>MASSFTLERTRPRPPPPPLRLHKSPVRNSSSQADTQFLYDLPSSSSIGSPTPSQSFLTSPTSATHHGGRQLPQGRPGRPRRPSSPSRSRSVTPQFHRRDEFEMFAQNCRAWYFEQNEQAGNDMTQTLTSSPPGDRAQYVRIQARIRAAFHAHAAARRRAEFQAHINATAPGGSLMPHCRAYPDGPSARDERKEHLDRFIKAWCNVGMPGARPFFEGLWAIMRLQLVPEKLGGAGRRRILWELDDAVFMESAGKEFMLEAIDVLKGVLGFQDKPSPRPVSSRHSDNFAIEAQAHSRSQSEPLSSLFSETTAPTPRKPQRPAVGNRSRAPSDPFLDINTPSTLVGSGSNSSSLRGASGTVSPYTIQNSRNGLSFGFDEDIKSIVEQATTGQKLSEAEDVEQLRTWLSPDLSNPELTSLLASFPSFITQRTLPRFTVSSNAKPLDLEEGEYNDSDGVRNEVRVGTGVMWLSTEVRGDKWRGSIWERFRSWWRRLFC</sequence>
<feature type="compositionally biased region" description="Polar residues" evidence="1">
    <location>
        <begin position="26"/>
        <end position="35"/>
    </location>
</feature>
<accession>A0A0H2RZ42</accession>
<reference evidence="2 3" key="1">
    <citation type="submission" date="2015-04" db="EMBL/GenBank/DDBJ databases">
        <title>Complete genome sequence of Schizopora paradoxa KUC8140, a cosmopolitan wood degrader in East Asia.</title>
        <authorList>
            <consortium name="DOE Joint Genome Institute"/>
            <person name="Min B."/>
            <person name="Park H."/>
            <person name="Jang Y."/>
            <person name="Kim J.-J."/>
            <person name="Kim K.H."/>
            <person name="Pangilinan J."/>
            <person name="Lipzen A."/>
            <person name="Riley R."/>
            <person name="Grigoriev I.V."/>
            <person name="Spatafora J.W."/>
            <person name="Choi I.-G."/>
        </authorList>
    </citation>
    <scope>NUCLEOTIDE SEQUENCE [LARGE SCALE GENOMIC DNA]</scope>
    <source>
        <strain evidence="2 3">KUC8140</strain>
    </source>
</reference>
<name>A0A0H2RZ42_9AGAM</name>
<dbReference type="Proteomes" id="UP000053477">
    <property type="component" value="Unassembled WGS sequence"/>
</dbReference>
<protein>
    <submittedName>
        <fullName evidence="2">Uncharacterized protein</fullName>
    </submittedName>
</protein>
<dbReference type="EMBL" id="KQ085910">
    <property type="protein sequence ID" value="KLO16979.1"/>
    <property type="molecule type" value="Genomic_DNA"/>
</dbReference>
<organism evidence="2 3">
    <name type="scientific">Schizopora paradoxa</name>
    <dbReference type="NCBI Taxonomy" id="27342"/>
    <lineage>
        <taxon>Eukaryota</taxon>
        <taxon>Fungi</taxon>
        <taxon>Dikarya</taxon>
        <taxon>Basidiomycota</taxon>
        <taxon>Agaricomycotina</taxon>
        <taxon>Agaricomycetes</taxon>
        <taxon>Hymenochaetales</taxon>
        <taxon>Schizoporaceae</taxon>
        <taxon>Schizopora</taxon>
    </lineage>
</organism>
<feature type="compositionally biased region" description="Low complexity" evidence="1">
    <location>
        <begin position="343"/>
        <end position="356"/>
    </location>
</feature>
<dbReference type="InParanoid" id="A0A0H2RZ42"/>
<feature type="compositionally biased region" description="Polar residues" evidence="1">
    <location>
        <begin position="293"/>
        <end position="311"/>
    </location>
</feature>
<dbReference type="OrthoDB" id="2568455at2759"/>
<feature type="region of interest" description="Disordered" evidence="1">
    <location>
        <begin position="1"/>
        <end position="98"/>
    </location>
</feature>
<evidence type="ECO:0000256" key="1">
    <source>
        <dbReference type="SAM" id="MobiDB-lite"/>
    </source>
</evidence>
<gene>
    <name evidence="2" type="ORF">SCHPADRAFT_822336</name>
</gene>
<feature type="region of interest" description="Disordered" evidence="1">
    <location>
        <begin position="290"/>
        <end position="360"/>
    </location>
</feature>
<proteinExistence type="predicted"/>
<keyword evidence="3" id="KW-1185">Reference proteome</keyword>
<evidence type="ECO:0000313" key="3">
    <source>
        <dbReference type="Proteomes" id="UP000053477"/>
    </source>
</evidence>
<dbReference type="AlphaFoldDB" id="A0A0H2RZ42"/>
<evidence type="ECO:0000313" key="2">
    <source>
        <dbReference type="EMBL" id="KLO16979.1"/>
    </source>
</evidence>
<feature type="compositionally biased region" description="Low complexity" evidence="1">
    <location>
        <begin position="42"/>
        <end position="55"/>
    </location>
</feature>